<evidence type="ECO:0000313" key="1">
    <source>
        <dbReference type="EMBL" id="CRL64939.1"/>
    </source>
</evidence>
<protein>
    <recommendedName>
        <fullName evidence="3">DUF4291 domain-containing protein</fullName>
    </recommendedName>
</protein>
<name>A0A0G4QH31_9GAMM</name>
<proteinExistence type="predicted"/>
<accession>A0A0G4QH31</accession>
<evidence type="ECO:0008006" key="3">
    <source>
        <dbReference type="Google" id="ProtNLM"/>
    </source>
</evidence>
<organism evidence="1 2">
    <name type="scientific">Proteus penneri</name>
    <dbReference type="NCBI Taxonomy" id="102862"/>
    <lineage>
        <taxon>Bacteria</taxon>
        <taxon>Pseudomonadati</taxon>
        <taxon>Pseudomonadota</taxon>
        <taxon>Gammaproteobacteria</taxon>
        <taxon>Enterobacterales</taxon>
        <taxon>Morganellaceae</taxon>
        <taxon>Proteus</taxon>
    </lineage>
</organism>
<dbReference type="Proteomes" id="UP000183920">
    <property type="component" value="Unassembled WGS sequence"/>
</dbReference>
<dbReference type="RefSeq" id="WP_072064911.1">
    <property type="nucleotide sequence ID" value="NZ_CAXOKO010000004.1"/>
</dbReference>
<dbReference type="PANTHER" id="PTHR38567:SF1">
    <property type="entry name" value="DUF4291 DOMAIN-CONTAINING PROTEIN"/>
    <property type="match status" value="1"/>
</dbReference>
<evidence type="ECO:0000313" key="2">
    <source>
        <dbReference type="Proteomes" id="UP000183920"/>
    </source>
</evidence>
<reference evidence="2" key="1">
    <citation type="submission" date="2015-06" db="EMBL/GenBank/DDBJ databases">
        <authorList>
            <person name="Urmite Genomes"/>
        </authorList>
    </citation>
    <scope>NUCLEOTIDE SEQUENCE [LARGE SCALE GENOMIC DNA]</scope>
    <source>
        <strain evidence="2">CSUR P1867</strain>
    </source>
</reference>
<dbReference type="EMBL" id="CVRY01000007">
    <property type="protein sequence ID" value="CRL64939.1"/>
    <property type="molecule type" value="Genomic_DNA"/>
</dbReference>
<sequence>MNDDVDRCPECEVRAYYTNDFVRVYQAYSNTIAQSAVANGTFVSPPFSMTRMTWVKPSFLWMMYRSGWGRKDVNQASILAVDITHEGFQEMLTQGVVSHFDPDRYVSAEAWKAASETSNIRIQWDPERDIYLNRLSYRTIQIGLRNQAVEKYCQEWIVNITDITDKARKIDNCIANGDLDTAYSLLPVEKPYHFGE</sequence>
<dbReference type="InterPro" id="IPR025633">
    <property type="entry name" value="DUF4291"/>
</dbReference>
<dbReference type="Pfam" id="PF14124">
    <property type="entry name" value="DUF4291"/>
    <property type="match status" value="1"/>
</dbReference>
<dbReference type="AlphaFoldDB" id="A0A0G4QH31"/>
<dbReference type="PANTHER" id="PTHR38567">
    <property type="entry name" value="DUF4291 DOMAIN-CONTAINING PROTEIN"/>
    <property type="match status" value="1"/>
</dbReference>
<gene>
    <name evidence="1" type="ORF">BN1804_03253</name>
</gene>